<evidence type="ECO:0000313" key="2">
    <source>
        <dbReference type="EMBL" id="KAJ8866435.1"/>
    </source>
</evidence>
<evidence type="ECO:0000256" key="1">
    <source>
        <dbReference type="SAM" id="MobiDB-lite"/>
    </source>
</evidence>
<gene>
    <name evidence="2" type="ORF">PR048_032278</name>
</gene>
<evidence type="ECO:0000313" key="3">
    <source>
        <dbReference type="Proteomes" id="UP001159363"/>
    </source>
</evidence>
<sequence length="312" mass="35249">MSISRVKYRPCRFHNRYYFTKGRVKRFWAVLRSEVLRADEVNMEQQWNEGAGGNGRSPRKLADQRHRPARFPLAKIRERPGRGLNPSNRSATAPPVAECVNGKFLRINYEICELVAMRTSRPSTKTTAHFVDQVSYHKHLLLTAATFLAPADSCEISGVNISEKTFRQNVLGITGRRRTSRPLCTWLLRSSEDFVQDCSLIGEFYIYNTGWSRVCFEDWCGIKLGFTDLYALGCCDQVRMEQRRNAKAGEMGDPRGNPPTNGIVWHDSHSCERLGVTRPGVEPGSLWWEASSLTSQSLGPGILLVSVEATYG</sequence>
<dbReference type="Proteomes" id="UP001159363">
    <property type="component" value="Chromosome 15"/>
</dbReference>
<name>A0ABQ9G1U2_9NEOP</name>
<reference evidence="2 3" key="1">
    <citation type="submission" date="2023-02" db="EMBL/GenBank/DDBJ databases">
        <title>LHISI_Scaffold_Assembly.</title>
        <authorList>
            <person name="Stuart O.P."/>
            <person name="Cleave R."/>
            <person name="Magrath M.J.L."/>
            <person name="Mikheyev A.S."/>
        </authorList>
    </citation>
    <scope>NUCLEOTIDE SEQUENCE [LARGE SCALE GENOMIC DNA]</scope>
    <source>
        <strain evidence="2">Daus_M_001</strain>
        <tissue evidence="2">Leg muscle</tissue>
    </source>
</reference>
<keyword evidence="3" id="KW-1185">Reference proteome</keyword>
<accession>A0ABQ9G1U2</accession>
<protein>
    <submittedName>
        <fullName evidence="2">Uncharacterized protein</fullName>
    </submittedName>
</protein>
<comment type="caution">
    <text evidence="2">The sequence shown here is derived from an EMBL/GenBank/DDBJ whole genome shotgun (WGS) entry which is preliminary data.</text>
</comment>
<dbReference type="EMBL" id="JARBHB010000016">
    <property type="protein sequence ID" value="KAJ8866435.1"/>
    <property type="molecule type" value="Genomic_DNA"/>
</dbReference>
<feature type="region of interest" description="Disordered" evidence="1">
    <location>
        <begin position="47"/>
        <end position="71"/>
    </location>
</feature>
<organism evidence="2 3">
    <name type="scientific">Dryococelus australis</name>
    <dbReference type="NCBI Taxonomy" id="614101"/>
    <lineage>
        <taxon>Eukaryota</taxon>
        <taxon>Metazoa</taxon>
        <taxon>Ecdysozoa</taxon>
        <taxon>Arthropoda</taxon>
        <taxon>Hexapoda</taxon>
        <taxon>Insecta</taxon>
        <taxon>Pterygota</taxon>
        <taxon>Neoptera</taxon>
        <taxon>Polyneoptera</taxon>
        <taxon>Phasmatodea</taxon>
        <taxon>Verophasmatodea</taxon>
        <taxon>Anareolatae</taxon>
        <taxon>Phasmatidae</taxon>
        <taxon>Eurycanthinae</taxon>
        <taxon>Dryococelus</taxon>
    </lineage>
</organism>
<proteinExistence type="predicted"/>